<comment type="caution">
    <text evidence="1">The sequence shown here is derived from an EMBL/GenBank/DDBJ whole genome shotgun (WGS) entry which is preliminary data.</text>
</comment>
<sequence>MHMSDEQPAVNLASFKVPKLLHANSRIREEAVPILFEKCVFFVPVNSDLILYENFVNEIHEVSQLRLRLGILIANGGLIHQVPFAISILRLLRRKKASVRRLRAELDLKSRQESPVIGQNAVEWMHSPSIAPHAFMKDILFQICFDDTAEGKTSMLEFRVAGGTAEIGIPEDFDETWTSLAKINSNIANLVWQIILQRSWLRGFSLDDVRTLGKLYSCWEGS</sequence>
<keyword evidence="2" id="KW-1185">Reference proteome</keyword>
<name>A0A9P8UFX4_9PEZI</name>
<dbReference type="RefSeq" id="XP_045955590.1">
    <property type="nucleotide sequence ID" value="XM_046107923.1"/>
</dbReference>
<gene>
    <name evidence="1" type="ORF">BKA67DRAFT_662002</name>
</gene>
<organism evidence="1 2">
    <name type="scientific">Truncatella angustata</name>
    <dbReference type="NCBI Taxonomy" id="152316"/>
    <lineage>
        <taxon>Eukaryota</taxon>
        <taxon>Fungi</taxon>
        <taxon>Dikarya</taxon>
        <taxon>Ascomycota</taxon>
        <taxon>Pezizomycotina</taxon>
        <taxon>Sordariomycetes</taxon>
        <taxon>Xylariomycetidae</taxon>
        <taxon>Amphisphaeriales</taxon>
        <taxon>Sporocadaceae</taxon>
        <taxon>Truncatella</taxon>
    </lineage>
</organism>
<proteinExistence type="predicted"/>
<dbReference type="EMBL" id="JAGPXC010000007">
    <property type="protein sequence ID" value="KAH6649083.1"/>
    <property type="molecule type" value="Genomic_DNA"/>
</dbReference>
<protein>
    <submittedName>
        <fullName evidence="1">Uncharacterized protein</fullName>
    </submittedName>
</protein>
<accession>A0A9P8UFX4</accession>
<evidence type="ECO:0000313" key="1">
    <source>
        <dbReference type="EMBL" id="KAH6649083.1"/>
    </source>
</evidence>
<reference evidence="1" key="1">
    <citation type="journal article" date="2021" name="Nat. Commun.">
        <title>Genetic determinants of endophytism in the Arabidopsis root mycobiome.</title>
        <authorList>
            <person name="Mesny F."/>
            <person name="Miyauchi S."/>
            <person name="Thiergart T."/>
            <person name="Pickel B."/>
            <person name="Atanasova L."/>
            <person name="Karlsson M."/>
            <person name="Huettel B."/>
            <person name="Barry K.W."/>
            <person name="Haridas S."/>
            <person name="Chen C."/>
            <person name="Bauer D."/>
            <person name="Andreopoulos W."/>
            <person name="Pangilinan J."/>
            <person name="LaButti K."/>
            <person name="Riley R."/>
            <person name="Lipzen A."/>
            <person name="Clum A."/>
            <person name="Drula E."/>
            <person name="Henrissat B."/>
            <person name="Kohler A."/>
            <person name="Grigoriev I.V."/>
            <person name="Martin F.M."/>
            <person name="Hacquard S."/>
        </authorList>
    </citation>
    <scope>NUCLEOTIDE SEQUENCE</scope>
    <source>
        <strain evidence="1">MPI-SDFR-AT-0073</strain>
    </source>
</reference>
<dbReference type="Proteomes" id="UP000758603">
    <property type="component" value="Unassembled WGS sequence"/>
</dbReference>
<dbReference type="GeneID" id="70136814"/>
<evidence type="ECO:0000313" key="2">
    <source>
        <dbReference type="Proteomes" id="UP000758603"/>
    </source>
</evidence>
<dbReference type="AlphaFoldDB" id="A0A9P8UFX4"/>